<proteinExistence type="inferred from homology"/>
<dbReference type="GO" id="GO:0016020">
    <property type="term" value="C:membrane"/>
    <property type="evidence" value="ECO:0007669"/>
    <property type="project" value="UniProtKB-SubCell"/>
</dbReference>
<keyword evidence="3" id="KW-0812">Transmembrane</keyword>
<dbReference type="Pfam" id="PF07690">
    <property type="entry name" value="MFS_1"/>
    <property type="match status" value="1"/>
</dbReference>
<dbReference type="InterPro" id="IPR011701">
    <property type="entry name" value="MFS"/>
</dbReference>
<feature type="transmembrane region" description="Helical" evidence="3">
    <location>
        <begin position="355"/>
        <end position="376"/>
    </location>
</feature>
<name>A0AAD7FUA2_9AGAR</name>
<dbReference type="Gene3D" id="1.20.1250.20">
    <property type="entry name" value="MFS general substrate transporter like domains"/>
    <property type="match status" value="2"/>
</dbReference>
<dbReference type="PANTHER" id="PTHR11360:SF234">
    <property type="entry name" value="MFS-TYPE TRANSPORTER DBAD-RELATED"/>
    <property type="match status" value="1"/>
</dbReference>
<dbReference type="InterPro" id="IPR050327">
    <property type="entry name" value="Proton-linked_MCT"/>
</dbReference>
<sequence length="390" mass="42809">MFSFTATFGNMQSFGVFQDFYTRIYFPDESPSTVSWIGSIQLALQFILGVVSGKLFDKGHFRLLMISGSLLFLFSSFMLSLVKPHHLYQALLSQGFGMGIGSGLMFLPALGLSSHYFRRRRAVAMGIMISSGSFGGVIYSILLNKILPREDLGFPWAVRFVAFINLVLLAVANLIMKPRPLARGSEPVDMGQIFRDGPYWITVFGLFLGFLGVFIPYFYLQLFSFTQGVDSKFLTWVIPILNAGAMAGRLMPSFLADRYGPLNVIVPSAFISGAIMWALLGVRNIAGVTVFALIYGFVSGAFLSLTSPAVAAFSTSPTMNDIGLRIGISCFFIGFALLGGNPIAGRLLDAPSYTWWRPLTFASVVMLTGSVLILYARQAVVKRRNGNRLV</sequence>
<feature type="transmembrane region" description="Helical" evidence="3">
    <location>
        <begin position="262"/>
        <end position="280"/>
    </location>
</feature>
<dbReference type="GO" id="GO:0022857">
    <property type="term" value="F:transmembrane transporter activity"/>
    <property type="evidence" value="ECO:0007669"/>
    <property type="project" value="InterPro"/>
</dbReference>
<evidence type="ECO:0000313" key="6">
    <source>
        <dbReference type="Proteomes" id="UP001221142"/>
    </source>
</evidence>
<dbReference type="InterPro" id="IPR036259">
    <property type="entry name" value="MFS_trans_sf"/>
</dbReference>
<feature type="transmembrane region" description="Helical" evidence="3">
    <location>
        <begin position="286"/>
        <end position="310"/>
    </location>
</feature>
<dbReference type="PROSITE" id="PS50850">
    <property type="entry name" value="MFS"/>
    <property type="match status" value="1"/>
</dbReference>
<accession>A0AAD7FUA2</accession>
<keyword evidence="3" id="KW-1133">Transmembrane helix</keyword>
<protein>
    <submittedName>
        <fullName evidence="5">MFS general substrate transporter</fullName>
    </submittedName>
</protein>
<dbReference type="PANTHER" id="PTHR11360">
    <property type="entry name" value="MONOCARBOXYLATE TRANSPORTER"/>
    <property type="match status" value="1"/>
</dbReference>
<keyword evidence="6" id="KW-1185">Reference proteome</keyword>
<comment type="caution">
    <text evidence="5">The sequence shown here is derived from an EMBL/GenBank/DDBJ whole genome shotgun (WGS) entry which is preliminary data.</text>
</comment>
<comment type="subcellular location">
    <subcellularLocation>
        <location evidence="1">Membrane</location>
        <topology evidence="1">Multi-pass membrane protein</topology>
    </subcellularLocation>
</comment>
<evidence type="ECO:0000256" key="3">
    <source>
        <dbReference type="SAM" id="Phobius"/>
    </source>
</evidence>
<feature type="transmembrane region" description="Helical" evidence="3">
    <location>
        <begin position="233"/>
        <end position="250"/>
    </location>
</feature>
<dbReference type="AlphaFoldDB" id="A0AAD7FUA2"/>
<feature type="transmembrane region" description="Helical" evidence="3">
    <location>
        <begin position="63"/>
        <end position="82"/>
    </location>
</feature>
<evidence type="ECO:0000256" key="2">
    <source>
        <dbReference type="ARBA" id="ARBA00006727"/>
    </source>
</evidence>
<evidence type="ECO:0000256" key="1">
    <source>
        <dbReference type="ARBA" id="ARBA00004141"/>
    </source>
</evidence>
<gene>
    <name evidence="5" type="ORF">FB45DRAFT_905067</name>
</gene>
<keyword evidence="3" id="KW-0472">Membrane</keyword>
<feature type="transmembrane region" description="Helical" evidence="3">
    <location>
        <begin position="122"/>
        <end position="142"/>
    </location>
</feature>
<comment type="similarity">
    <text evidence="2">Belongs to the major facilitator superfamily. Monocarboxylate porter (TC 2.A.1.13) family.</text>
</comment>
<organism evidence="5 6">
    <name type="scientific">Roridomyces roridus</name>
    <dbReference type="NCBI Taxonomy" id="1738132"/>
    <lineage>
        <taxon>Eukaryota</taxon>
        <taxon>Fungi</taxon>
        <taxon>Dikarya</taxon>
        <taxon>Basidiomycota</taxon>
        <taxon>Agaricomycotina</taxon>
        <taxon>Agaricomycetes</taxon>
        <taxon>Agaricomycetidae</taxon>
        <taxon>Agaricales</taxon>
        <taxon>Marasmiineae</taxon>
        <taxon>Mycenaceae</taxon>
        <taxon>Roridomyces</taxon>
    </lineage>
</organism>
<feature type="transmembrane region" description="Helical" evidence="3">
    <location>
        <begin position="33"/>
        <end position="51"/>
    </location>
</feature>
<evidence type="ECO:0000259" key="4">
    <source>
        <dbReference type="PROSITE" id="PS50850"/>
    </source>
</evidence>
<feature type="transmembrane region" description="Helical" evidence="3">
    <location>
        <begin position="197"/>
        <end position="221"/>
    </location>
</feature>
<feature type="domain" description="Major facilitator superfamily (MFS) profile" evidence="4">
    <location>
        <begin position="198"/>
        <end position="390"/>
    </location>
</feature>
<feature type="transmembrane region" description="Helical" evidence="3">
    <location>
        <begin position="88"/>
        <end position="110"/>
    </location>
</feature>
<evidence type="ECO:0000313" key="5">
    <source>
        <dbReference type="EMBL" id="KAJ7639243.1"/>
    </source>
</evidence>
<dbReference type="InterPro" id="IPR020846">
    <property type="entry name" value="MFS_dom"/>
</dbReference>
<dbReference type="SUPFAM" id="SSF103473">
    <property type="entry name" value="MFS general substrate transporter"/>
    <property type="match status" value="1"/>
</dbReference>
<reference evidence="5" key="1">
    <citation type="submission" date="2023-03" db="EMBL/GenBank/DDBJ databases">
        <title>Massive genome expansion in bonnet fungi (Mycena s.s.) driven by repeated elements and novel gene families across ecological guilds.</title>
        <authorList>
            <consortium name="Lawrence Berkeley National Laboratory"/>
            <person name="Harder C.B."/>
            <person name="Miyauchi S."/>
            <person name="Viragh M."/>
            <person name="Kuo A."/>
            <person name="Thoen E."/>
            <person name="Andreopoulos B."/>
            <person name="Lu D."/>
            <person name="Skrede I."/>
            <person name="Drula E."/>
            <person name="Henrissat B."/>
            <person name="Morin E."/>
            <person name="Kohler A."/>
            <person name="Barry K."/>
            <person name="LaButti K."/>
            <person name="Morin E."/>
            <person name="Salamov A."/>
            <person name="Lipzen A."/>
            <person name="Mereny Z."/>
            <person name="Hegedus B."/>
            <person name="Baldrian P."/>
            <person name="Stursova M."/>
            <person name="Weitz H."/>
            <person name="Taylor A."/>
            <person name="Grigoriev I.V."/>
            <person name="Nagy L.G."/>
            <person name="Martin F."/>
            <person name="Kauserud H."/>
        </authorList>
    </citation>
    <scope>NUCLEOTIDE SEQUENCE</scope>
    <source>
        <strain evidence="5">9284</strain>
    </source>
</reference>
<dbReference type="EMBL" id="JARKIF010000005">
    <property type="protein sequence ID" value="KAJ7639243.1"/>
    <property type="molecule type" value="Genomic_DNA"/>
</dbReference>
<feature type="transmembrane region" description="Helical" evidence="3">
    <location>
        <begin position="322"/>
        <end position="343"/>
    </location>
</feature>
<dbReference type="Proteomes" id="UP001221142">
    <property type="component" value="Unassembled WGS sequence"/>
</dbReference>
<feature type="transmembrane region" description="Helical" evidence="3">
    <location>
        <begin position="154"/>
        <end position="176"/>
    </location>
</feature>